<dbReference type="GeneID" id="70233242"/>
<gene>
    <name evidence="1" type="ORF">OGAPHI_001274</name>
</gene>
<evidence type="ECO:0000313" key="2">
    <source>
        <dbReference type="Proteomes" id="UP000769157"/>
    </source>
</evidence>
<sequence>MRLKHSSVSAAVDFLVGDQVGELVELGLGQLDVGVVLVVSLCGGSRRNWNHRWVLFRVLAEASDPRQGDLGKSCILGLGKLGNVVDDALVGVDSFLGSKPVERATVICLVQVVDRLDRAGQITSSERRVRNHRDSQLFAGVHDSIEQNVCTPQRKLHLDTGNWINCSSTSDGVCIDLRKRNSLDGSSFNERNHRLDKVLHRDTMIHAAGLKQIELVFREVRGNVLNGSLDTFRRTVWTLCTKTALDRNSHLGSVFWVLFKISFNELKVLVRLLFNRWIRIEHVDSIKLTAVQESNTVGNCVVDGSKSLLIRNWLGTNSKRHKSIARWARDRNWRWRTH</sequence>
<comment type="caution">
    <text evidence="1">The sequence shown here is derived from an EMBL/GenBank/DDBJ whole genome shotgun (WGS) entry which is preliminary data.</text>
</comment>
<dbReference type="RefSeq" id="XP_046064183.1">
    <property type="nucleotide sequence ID" value="XM_046202017.1"/>
</dbReference>
<evidence type="ECO:0000313" key="1">
    <source>
        <dbReference type="EMBL" id="KAH3670758.1"/>
    </source>
</evidence>
<keyword evidence="2" id="KW-1185">Reference proteome</keyword>
<dbReference type="Proteomes" id="UP000769157">
    <property type="component" value="Unassembled WGS sequence"/>
</dbReference>
<dbReference type="EMBL" id="JAEUBE010000087">
    <property type="protein sequence ID" value="KAH3670758.1"/>
    <property type="molecule type" value="Genomic_DNA"/>
</dbReference>
<reference evidence="1" key="2">
    <citation type="submission" date="2021-01" db="EMBL/GenBank/DDBJ databases">
        <authorList>
            <person name="Schikora-Tamarit M.A."/>
        </authorList>
    </citation>
    <scope>NUCLEOTIDE SEQUENCE</scope>
    <source>
        <strain evidence="1">CBS6075</strain>
    </source>
</reference>
<accession>A0A9P8T8X5</accession>
<organism evidence="1 2">
    <name type="scientific">Ogataea philodendri</name>
    <dbReference type="NCBI Taxonomy" id="1378263"/>
    <lineage>
        <taxon>Eukaryota</taxon>
        <taxon>Fungi</taxon>
        <taxon>Dikarya</taxon>
        <taxon>Ascomycota</taxon>
        <taxon>Saccharomycotina</taxon>
        <taxon>Pichiomycetes</taxon>
        <taxon>Pichiales</taxon>
        <taxon>Pichiaceae</taxon>
        <taxon>Ogataea</taxon>
    </lineage>
</organism>
<dbReference type="AlphaFoldDB" id="A0A9P8T8X5"/>
<protein>
    <submittedName>
        <fullName evidence="1">Uncharacterized protein</fullName>
    </submittedName>
</protein>
<reference evidence="1" key="1">
    <citation type="journal article" date="2021" name="Open Biol.">
        <title>Shared evolutionary footprints suggest mitochondrial oxidative damage underlies multiple complex I losses in fungi.</title>
        <authorList>
            <person name="Schikora-Tamarit M.A."/>
            <person name="Marcet-Houben M."/>
            <person name="Nosek J."/>
            <person name="Gabaldon T."/>
        </authorList>
    </citation>
    <scope>NUCLEOTIDE SEQUENCE</scope>
    <source>
        <strain evidence="1">CBS6075</strain>
    </source>
</reference>
<name>A0A9P8T8X5_9ASCO</name>
<proteinExistence type="predicted"/>